<dbReference type="Proteomes" id="UP000184368">
    <property type="component" value="Unassembled WGS sequence"/>
</dbReference>
<dbReference type="EMBL" id="FQUO01000002">
    <property type="protein sequence ID" value="SHE72041.1"/>
    <property type="molecule type" value="Genomic_DNA"/>
</dbReference>
<keyword evidence="2" id="KW-1185">Reference proteome</keyword>
<gene>
    <name evidence="1" type="ORF">SAMN05444008_102370</name>
</gene>
<protein>
    <submittedName>
        <fullName evidence="1">Uncharacterized protein</fullName>
    </submittedName>
</protein>
<dbReference type="RefSeq" id="WP_262485765.1">
    <property type="nucleotide sequence ID" value="NZ_FQUO01000002.1"/>
</dbReference>
<accession>A0A1M4VSD4</accession>
<sequence>MPEYDFGDDEEEQVQVQKGKTTGFGSLEEFMGMASGMMGKGQ</sequence>
<name>A0A1M4VSD4_9BACT</name>
<evidence type="ECO:0000313" key="2">
    <source>
        <dbReference type="Proteomes" id="UP000184368"/>
    </source>
</evidence>
<organism evidence="1 2">
    <name type="scientific">Cnuella takakiae</name>
    <dbReference type="NCBI Taxonomy" id="1302690"/>
    <lineage>
        <taxon>Bacteria</taxon>
        <taxon>Pseudomonadati</taxon>
        <taxon>Bacteroidota</taxon>
        <taxon>Chitinophagia</taxon>
        <taxon>Chitinophagales</taxon>
        <taxon>Chitinophagaceae</taxon>
        <taxon>Cnuella</taxon>
    </lineage>
</organism>
<reference evidence="1 2" key="1">
    <citation type="submission" date="2016-11" db="EMBL/GenBank/DDBJ databases">
        <authorList>
            <person name="Jaros S."/>
            <person name="Januszkiewicz K."/>
            <person name="Wedrychowicz H."/>
        </authorList>
    </citation>
    <scope>NUCLEOTIDE SEQUENCE [LARGE SCALE GENOMIC DNA]</scope>
    <source>
        <strain evidence="1 2">DSM 26897</strain>
    </source>
</reference>
<evidence type="ECO:0000313" key="1">
    <source>
        <dbReference type="EMBL" id="SHE72041.1"/>
    </source>
</evidence>
<dbReference type="AlphaFoldDB" id="A0A1M4VSD4"/>
<proteinExistence type="predicted"/>